<feature type="domain" description="Transcriptional repressor PaaX-like N-terminal" evidence="1">
    <location>
        <begin position="29"/>
        <end position="70"/>
    </location>
</feature>
<proteinExistence type="predicted"/>
<evidence type="ECO:0000259" key="2">
    <source>
        <dbReference type="Pfam" id="PF20803"/>
    </source>
</evidence>
<dbReference type="PANTHER" id="PTHR30319:SF1">
    <property type="entry name" value="TRANSCRIPTIONAL REPRESSOR PAAX"/>
    <property type="match status" value="1"/>
</dbReference>
<dbReference type="InterPro" id="IPR048846">
    <property type="entry name" value="PaaX-like_central"/>
</dbReference>
<dbReference type="RefSeq" id="WP_194293519.1">
    <property type="nucleotide sequence ID" value="NZ_WEGH01000004.1"/>
</dbReference>
<gene>
    <name evidence="3" type="ORF">ACRB68_62220</name>
</gene>
<dbReference type="Gene3D" id="3.30.70.2650">
    <property type="match status" value="1"/>
</dbReference>
<dbReference type="InterPro" id="IPR012906">
    <property type="entry name" value="PaaX-like_N"/>
</dbReference>
<dbReference type="InterPro" id="IPR036388">
    <property type="entry name" value="WH-like_DNA-bd_sf"/>
</dbReference>
<evidence type="ECO:0008006" key="5">
    <source>
        <dbReference type="Google" id="ProtNLM"/>
    </source>
</evidence>
<sequence length="275" mass="29560">MNVSRGANVELVPFLCGLAGREGLPGVVLVRLLGDLGLTEGAARSLIARMRRDGLLVADQRGRGAEYRMTGPFLRGFRQIRDGRPGTPAWDGFFHAIFYSVPESRRAYRDRLRRAAALARYGLMQPGVLISPVDNRETLWDELGDAPPAGTVLFGRIGLPAADAAEVAHRAWELDVLAARYREHTARLRGAVRERPVPPGPGPEALAGYARLFGGALIDTLRTPPALPPELLPPDWPLPGLFAAAGEAMAHFGPPVAAYVHAVIADHEGPAGTPR</sequence>
<feature type="domain" description="Transcriptional repressor PaaX-like central Cas2-like" evidence="2">
    <location>
        <begin position="89"/>
        <end position="141"/>
    </location>
</feature>
<dbReference type="Proteomes" id="UP000487268">
    <property type="component" value="Unassembled WGS sequence"/>
</dbReference>
<dbReference type="EMBL" id="WEGH01000004">
    <property type="protein sequence ID" value="MQY08116.1"/>
    <property type="molecule type" value="Genomic_DNA"/>
</dbReference>
<dbReference type="Pfam" id="PF20803">
    <property type="entry name" value="PaaX_M"/>
    <property type="match status" value="1"/>
</dbReference>
<evidence type="ECO:0000313" key="4">
    <source>
        <dbReference type="Proteomes" id="UP000487268"/>
    </source>
</evidence>
<dbReference type="Gene3D" id="1.10.10.10">
    <property type="entry name" value="Winged helix-like DNA-binding domain superfamily/Winged helix DNA-binding domain"/>
    <property type="match status" value="1"/>
</dbReference>
<comment type="caution">
    <text evidence="3">The sequence shown here is derived from an EMBL/GenBank/DDBJ whole genome shotgun (WGS) entry which is preliminary data.</text>
</comment>
<dbReference type="GO" id="GO:0006351">
    <property type="term" value="P:DNA-templated transcription"/>
    <property type="evidence" value="ECO:0007669"/>
    <property type="project" value="TreeGrafter"/>
</dbReference>
<dbReference type="PANTHER" id="PTHR30319">
    <property type="entry name" value="PHENYLACETIC ACID REGULATOR-RELATED TRANSCRIPTIONAL REPRESSOR"/>
    <property type="match status" value="1"/>
</dbReference>
<evidence type="ECO:0000259" key="1">
    <source>
        <dbReference type="Pfam" id="PF07848"/>
    </source>
</evidence>
<evidence type="ECO:0000313" key="3">
    <source>
        <dbReference type="EMBL" id="MQY08116.1"/>
    </source>
</evidence>
<reference evidence="3 4" key="1">
    <citation type="submission" date="2019-10" db="EMBL/GenBank/DDBJ databases">
        <title>Actinomadura rubteroloni sp. nov. and Actinomadura macrotermitis sp. nov., isolated from the gut of fungus growing-termite Macrotermes natalensis.</title>
        <authorList>
            <person name="Benndorf R."/>
            <person name="Martin K."/>
            <person name="Kuefner M."/>
            <person name="De Beer W."/>
            <person name="Kaster A.-K."/>
            <person name="Vollmers J."/>
            <person name="Poulsen M."/>
            <person name="Beemelmanns C."/>
        </authorList>
    </citation>
    <scope>NUCLEOTIDE SEQUENCE [LARGE SCALE GENOMIC DNA]</scope>
    <source>
        <strain evidence="3 4">RB68</strain>
    </source>
</reference>
<dbReference type="AlphaFoldDB" id="A0A7K0C414"/>
<protein>
    <recommendedName>
        <fullName evidence="5">PaaX family transcriptional regulator</fullName>
    </recommendedName>
</protein>
<dbReference type="Pfam" id="PF07848">
    <property type="entry name" value="PaaX"/>
    <property type="match status" value="1"/>
</dbReference>
<name>A0A7K0C414_9ACTN</name>
<keyword evidence="4" id="KW-1185">Reference proteome</keyword>
<organism evidence="3 4">
    <name type="scientific">Actinomadura macrotermitis</name>
    <dbReference type="NCBI Taxonomy" id="2585200"/>
    <lineage>
        <taxon>Bacteria</taxon>
        <taxon>Bacillati</taxon>
        <taxon>Actinomycetota</taxon>
        <taxon>Actinomycetes</taxon>
        <taxon>Streptosporangiales</taxon>
        <taxon>Thermomonosporaceae</taxon>
        <taxon>Actinomadura</taxon>
    </lineage>
</organism>
<accession>A0A7K0C414</accession>